<dbReference type="Proteomes" id="UP000518752">
    <property type="component" value="Unassembled WGS sequence"/>
</dbReference>
<evidence type="ECO:0000313" key="2">
    <source>
        <dbReference type="EMBL" id="KAF5386450.1"/>
    </source>
</evidence>
<evidence type="ECO:0000313" key="3">
    <source>
        <dbReference type="Proteomes" id="UP000518752"/>
    </source>
</evidence>
<gene>
    <name evidence="2" type="ORF">D9757_005861</name>
</gene>
<accession>A0A8H5M9P0</accession>
<proteinExistence type="predicted"/>
<dbReference type="GO" id="GO:0016747">
    <property type="term" value="F:acyltransferase activity, transferring groups other than amino-acyl groups"/>
    <property type="evidence" value="ECO:0007669"/>
    <property type="project" value="InterPro"/>
</dbReference>
<reference evidence="2 3" key="1">
    <citation type="journal article" date="2020" name="ISME J.">
        <title>Uncovering the hidden diversity of litter-decomposition mechanisms in mushroom-forming fungi.</title>
        <authorList>
            <person name="Floudas D."/>
            <person name="Bentzer J."/>
            <person name="Ahren D."/>
            <person name="Johansson T."/>
            <person name="Persson P."/>
            <person name="Tunlid A."/>
        </authorList>
    </citation>
    <scope>NUCLEOTIDE SEQUENCE [LARGE SCALE GENOMIC DNA]</scope>
    <source>
        <strain evidence="2 3">CBS 406.79</strain>
    </source>
</reference>
<dbReference type="AlphaFoldDB" id="A0A8H5M9P0"/>
<keyword evidence="3" id="KW-1185">Reference proteome</keyword>
<dbReference type="InterPro" id="IPR016181">
    <property type="entry name" value="Acyl_CoA_acyltransferase"/>
</dbReference>
<dbReference type="Pfam" id="PF13302">
    <property type="entry name" value="Acetyltransf_3"/>
    <property type="match status" value="1"/>
</dbReference>
<name>A0A8H5M9P0_9AGAR</name>
<evidence type="ECO:0000259" key="1">
    <source>
        <dbReference type="Pfam" id="PF13302"/>
    </source>
</evidence>
<comment type="caution">
    <text evidence="2">The sequence shown here is derived from an EMBL/GenBank/DDBJ whole genome shotgun (WGS) entry which is preliminary data.</text>
</comment>
<dbReference type="SUPFAM" id="SSF55729">
    <property type="entry name" value="Acyl-CoA N-acyltransferases (Nat)"/>
    <property type="match status" value="1"/>
</dbReference>
<dbReference type="InterPro" id="IPR000182">
    <property type="entry name" value="GNAT_dom"/>
</dbReference>
<feature type="domain" description="N-acetyltransferase" evidence="1">
    <location>
        <begin position="86"/>
        <end position="175"/>
    </location>
</feature>
<sequence length="208" mass="23549">MSSAPSQSPTIIHEGVISIRGPSFRAAVFAHTPLLFDKRERRGGYHRDDVLALATHRTTQSPLKVVREIIVHPKSPGDIERDVFFGDVDFRHGNWWSERITTVKDHWEEWRDKERIWSIGAGLKSSFHNRGIGCAALSTLFREWGIAQIGATEVRAETFVSNMGSNRIWEKLGFVKVESSEQPVIVPKIKTGGEAKEEKGHLWVWALP</sequence>
<dbReference type="OrthoDB" id="630895at2759"/>
<organism evidence="2 3">
    <name type="scientific">Collybiopsis confluens</name>
    <dbReference type="NCBI Taxonomy" id="2823264"/>
    <lineage>
        <taxon>Eukaryota</taxon>
        <taxon>Fungi</taxon>
        <taxon>Dikarya</taxon>
        <taxon>Basidiomycota</taxon>
        <taxon>Agaricomycotina</taxon>
        <taxon>Agaricomycetes</taxon>
        <taxon>Agaricomycetidae</taxon>
        <taxon>Agaricales</taxon>
        <taxon>Marasmiineae</taxon>
        <taxon>Omphalotaceae</taxon>
        <taxon>Collybiopsis</taxon>
    </lineage>
</organism>
<protein>
    <recommendedName>
        <fullName evidence="1">N-acetyltransferase domain-containing protein</fullName>
    </recommendedName>
</protein>
<dbReference type="Gene3D" id="3.40.630.30">
    <property type="match status" value="1"/>
</dbReference>
<dbReference type="EMBL" id="JAACJN010000035">
    <property type="protein sequence ID" value="KAF5386450.1"/>
    <property type="molecule type" value="Genomic_DNA"/>
</dbReference>